<organism evidence="2 3">
    <name type="scientific">Bosea minatitlanensis</name>
    <dbReference type="NCBI Taxonomy" id="128782"/>
    <lineage>
        <taxon>Bacteria</taxon>
        <taxon>Pseudomonadati</taxon>
        <taxon>Pseudomonadota</taxon>
        <taxon>Alphaproteobacteria</taxon>
        <taxon>Hyphomicrobiales</taxon>
        <taxon>Boseaceae</taxon>
        <taxon>Bosea</taxon>
    </lineage>
</organism>
<dbReference type="InterPro" id="IPR007047">
    <property type="entry name" value="Flp_Fap"/>
</dbReference>
<keyword evidence="3" id="KW-1185">Reference proteome</keyword>
<evidence type="ECO:0000313" key="2">
    <source>
        <dbReference type="EMBL" id="MFC5294767.1"/>
    </source>
</evidence>
<feature type="transmembrane region" description="Helical" evidence="1">
    <location>
        <begin position="12"/>
        <end position="30"/>
    </location>
</feature>
<dbReference type="Proteomes" id="UP001595976">
    <property type="component" value="Unassembled WGS sequence"/>
</dbReference>
<evidence type="ECO:0000313" key="3">
    <source>
        <dbReference type="Proteomes" id="UP001595976"/>
    </source>
</evidence>
<evidence type="ECO:0000256" key="1">
    <source>
        <dbReference type="SAM" id="Phobius"/>
    </source>
</evidence>
<name>A0ABW0F5P7_9HYPH</name>
<keyword evidence="1" id="KW-0812">Transmembrane</keyword>
<reference evidence="3" key="1">
    <citation type="journal article" date="2019" name="Int. J. Syst. Evol. Microbiol.">
        <title>The Global Catalogue of Microorganisms (GCM) 10K type strain sequencing project: providing services to taxonomists for standard genome sequencing and annotation.</title>
        <authorList>
            <consortium name="The Broad Institute Genomics Platform"/>
            <consortium name="The Broad Institute Genome Sequencing Center for Infectious Disease"/>
            <person name="Wu L."/>
            <person name="Ma J."/>
        </authorList>
    </citation>
    <scope>NUCLEOTIDE SEQUENCE [LARGE SCALE GENOMIC DNA]</scope>
    <source>
        <strain evidence="3">CGMCC 1.15643</strain>
    </source>
</reference>
<keyword evidence="1" id="KW-0472">Membrane</keyword>
<proteinExistence type="predicted"/>
<dbReference type="Pfam" id="PF04964">
    <property type="entry name" value="Flp_Fap"/>
    <property type="match status" value="1"/>
</dbReference>
<dbReference type="EMBL" id="JBHSLI010000007">
    <property type="protein sequence ID" value="MFC5294767.1"/>
    <property type="molecule type" value="Genomic_DNA"/>
</dbReference>
<gene>
    <name evidence="2" type="ORF">ACFPK2_17395</name>
</gene>
<accession>A0ABW0F5P7</accession>
<protein>
    <submittedName>
        <fullName evidence="2">Flp family type IVb pilin</fullName>
    </submittedName>
</protein>
<keyword evidence="1" id="KW-1133">Transmembrane helix</keyword>
<sequence length="50" mass="5437">MFRRDERGTTAIEYGLVGVLVSLAIIAGAMQTGESVRGFFEMVQNAFLAL</sequence>
<dbReference type="RefSeq" id="WP_260348118.1">
    <property type="nucleotide sequence ID" value="NZ_JAOAOS010000003.1"/>
</dbReference>
<comment type="caution">
    <text evidence="2">The sequence shown here is derived from an EMBL/GenBank/DDBJ whole genome shotgun (WGS) entry which is preliminary data.</text>
</comment>